<comment type="caution">
    <text evidence="2">The sequence shown here is derived from an EMBL/GenBank/DDBJ whole genome shotgun (WGS) entry which is preliminary data.</text>
</comment>
<evidence type="ECO:0000259" key="1">
    <source>
        <dbReference type="Pfam" id="PF22936"/>
    </source>
</evidence>
<organism evidence="2 3">
    <name type="scientific">Parasponia andersonii</name>
    <name type="common">Sponia andersonii</name>
    <dbReference type="NCBI Taxonomy" id="3476"/>
    <lineage>
        <taxon>Eukaryota</taxon>
        <taxon>Viridiplantae</taxon>
        <taxon>Streptophyta</taxon>
        <taxon>Embryophyta</taxon>
        <taxon>Tracheophyta</taxon>
        <taxon>Spermatophyta</taxon>
        <taxon>Magnoliopsida</taxon>
        <taxon>eudicotyledons</taxon>
        <taxon>Gunneridae</taxon>
        <taxon>Pentapetalae</taxon>
        <taxon>rosids</taxon>
        <taxon>fabids</taxon>
        <taxon>Rosales</taxon>
        <taxon>Cannabaceae</taxon>
        <taxon>Parasponia</taxon>
    </lineage>
</organism>
<feature type="domain" description="Retrovirus-related Pol polyprotein from transposon TNT 1-94-like beta-barrel" evidence="1">
    <location>
        <begin position="50"/>
        <end position="131"/>
    </location>
</feature>
<keyword evidence="3" id="KW-1185">Reference proteome</keyword>
<dbReference type="Proteomes" id="UP000237105">
    <property type="component" value="Unassembled WGS sequence"/>
</dbReference>
<protein>
    <recommendedName>
        <fullName evidence="1">Retrovirus-related Pol polyprotein from transposon TNT 1-94-like beta-barrel domain-containing protein</fullName>
    </recommendedName>
</protein>
<dbReference type="PANTHER" id="PTHR47592">
    <property type="entry name" value="PBF68 PROTEIN"/>
    <property type="match status" value="1"/>
</dbReference>
<dbReference type="OrthoDB" id="2596766at2759"/>
<evidence type="ECO:0000313" key="3">
    <source>
        <dbReference type="Proteomes" id="UP000237105"/>
    </source>
</evidence>
<feature type="non-terminal residue" evidence="2">
    <location>
        <position position="139"/>
    </location>
</feature>
<reference evidence="3" key="1">
    <citation type="submission" date="2016-06" db="EMBL/GenBank/DDBJ databases">
        <title>Parallel loss of symbiosis genes in relatives of nitrogen-fixing non-legume Parasponia.</title>
        <authorList>
            <person name="Van Velzen R."/>
            <person name="Holmer R."/>
            <person name="Bu F."/>
            <person name="Rutten L."/>
            <person name="Van Zeijl A."/>
            <person name="Liu W."/>
            <person name="Santuari L."/>
            <person name="Cao Q."/>
            <person name="Sharma T."/>
            <person name="Shen D."/>
            <person name="Roswanjaya Y."/>
            <person name="Wardhani T."/>
            <person name="Kalhor M.S."/>
            <person name="Jansen J."/>
            <person name="Van den Hoogen J."/>
            <person name="Gungor B."/>
            <person name="Hartog M."/>
            <person name="Hontelez J."/>
            <person name="Verver J."/>
            <person name="Yang W.-C."/>
            <person name="Schijlen E."/>
            <person name="Repin R."/>
            <person name="Schilthuizen M."/>
            <person name="Schranz E."/>
            <person name="Heidstra R."/>
            <person name="Miyata K."/>
            <person name="Fedorova E."/>
            <person name="Kohlen W."/>
            <person name="Bisseling T."/>
            <person name="Smit S."/>
            <person name="Geurts R."/>
        </authorList>
    </citation>
    <scope>NUCLEOTIDE SEQUENCE [LARGE SCALE GENOMIC DNA]</scope>
    <source>
        <strain evidence="3">cv. WU1-14</strain>
    </source>
</reference>
<gene>
    <name evidence="2" type="ORF">PanWU01x14_337960</name>
</gene>
<name>A0A2P5AFB8_PARAD</name>
<sequence>MGHKALDCQLPKKKKNEANAVDEITQEVSDIDLCAVVSEVNLVESNPKEWWLDTGSTRHICSDKGLFTSFKPLENGEKLFIGNFVTPTVKGQGKMILKITSGKKLTLNDILYAPEIHKNLVSDSLLNKHGFHMMIESDK</sequence>
<dbReference type="AlphaFoldDB" id="A0A2P5AFB8"/>
<evidence type="ECO:0000313" key="2">
    <source>
        <dbReference type="EMBL" id="PON35236.1"/>
    </source>
</evidence>
<accession>A0A2P5AFB8</accession>
<dbReference type="EMBL" id="JXTB01000620">
    <property type="protein sequence ID" value="PON35236.1"/>
    <property type="molecule type" value="Genomic_DNA"/>
</dbReference>
<dbReference type="InterPro" id="IPR054722">
    <property type="entry name" value="PolX-like_BBD"/>
</dbReference>
<proteinExistence type="predicted"/>
<dbReference type="Pfam" id="PF22936">
    <property type="entry name" value="Pol_BBD"/>
    <property type="match status" value="1"/>
</dbReference>
<dbReference type="PANTHER" id="PTHR47592:SF27">
    <property type="entry name" value="OS08G0421700 PROTEIN"/>
    <property type="match status" value="1"/>
</dbReference>